<dbReference type="CDD" id="cd03363">
    <property type="entry name" value="TOPRIM_TopoIA_TopoI"/>
    <property type="match status" value="1"/>
</dbReference>
<keyword evidence="13" id="KW-1185">Reference proteome</keyword>
<dbReference type="InterPro" id="IPR000380">
    <property type="entry name" value="Topo_IA"/>
</dbReference>
<keyword evidence="5 8" id="KW-0799">Topoisomerase</keyword>
<dbReference type="Gene3D" id="1.10.290.10">
    <property type="entry name" value="Topoisomerase I, domain 4"/>
    <property type="match status" value="1"/>
</dbReference>
<dbReference type="EMBL" id="CP002536">
    <property type="protein sequence ID" value="ADY27071.1"/>
    <property type="molecule type" value="Genomic_DNA"/>
</dbReference>
<dbReference type="GO" id="GO:0003677">
    <property type="term" value="F:DNA binding"/>
    <property type="evidence" value="ECO:0007669"/>
    <property type="project" value="UniProtKB-KW"/>
</dbReference>
<gene>
    <name evidence="8" type="primary">topA</name>
    <name evidence="12" type="ordered locus">Deipr_1939</name>
</gene>
<dbReference type="SMART" id="SM00493">
    <property type="entry name" value="TOPRIM"/>
    <property type="match status" value="1"/>
</dbReference>
<dbReference type="RefSeq" id="WP_013615679.1">
    <property type="nucleotide sequence ID" value="NC_015161.1"/>
</dbReference>
<feature type="site" description="Interaction with DNA" evidence="8">
    <location>
        <position position="161"/>
    </location>
</feature>
<feature type="domain" description="Toprim" evidence="10">
    <location>
        <begin position="3"/>
        <end position="127"/>
    </location>
</feature>
<evidence type="ECO:0000256" key="1">
    <source>
        <dbReference type="ARBA" id="ARBA00000213"/>
    </source>
</evidence>
<keyword evidence="7 8" id="KW-0413">Isomerase</keyword>
<dbReference type="InterPro" id="IPR034149">
    <property type="entry name" value="TOPRIM_TopoI"/>
</dbReference>
<dbReference type="Pfam" id="PF13368">
    <property type="entry name" value="Toprim_C_rpt"/>
    <property type="match status" value="4"/>
</dbReference>
<dbReference type="AlphaFoldDB" id="F0RMD4"/>
<comment type="function">
    <text evidence="8">Releases the supercoiling and torsional tension of DNA, which is introduced during the DNA replication and transcription, by transiently cleaving and rejoining one strand of the DNA duplex. Introduces a single-strand break via transesterification at a target site in duplex DNA. The scissile phosphodiester is attacked by the catalytic tyrosine of the enzyme, resulting in the formation of a DNA-(5'-phosphotyrosyl)-enzyme intermediate and the expulsion of a 3'-OH DNA strand. The free DNA strand then undergoes passage around the unbroken strand, thus removing DNA supercoils. Finally, in the religation step, the DNA 3'-OH attacks the covalent intermediate to expel the active-site tyrosine and restore the DNA phosphodiester backbone.</text>
</comment>
<dbReference type="InterPro" id="IPR023405">
    <property type="entry name" value="Topo_IA_core_domain"/>
</dbReference>
<evidence type="ECO:0000256" key="4">
    <source>
        <dbReference type="ARBA" id="ARBA00022842"/>
    </source>
</evidence>
<reference evidence="12 13" key="2">
    <citation type="journal article" date="2012" name="Stand. Genomic Sci.">
        <title>Complete genome sequence of the orange-red pigmented, radioresistant Deinococcus proteolyticus type strain (MRP(T)).</title>
        <authorList>
            <person name="Copeland A."/>
            <person name="Zeytun A."/>
            <person name="Yassawong M."/>
            <person name="Nolan M."/>
            <person name="Lucas S."/>
            <person name="Hammon N."/>
            <person name="Deshpande S."/>
            <person name="Cheng J.F."/>
            <person name="Han C."/>
            <person name="Tapia R."/>
            <person name="Goodwin L.A."/>
            <person name="Pitluck S."/>
            <person name="Mavromatis K."/>
            <person name="Liolios K."/>
            <person name="Pagani I."/>
            <person name="Ivanova N."/>
            <person name="Mikhailova N."/>
            <person name="Pati A."/>
            <person name="Chen A."/>
            <person name="Palaniappan K."/>
            <person name="Land M."/>
            <person name="Hauser L."/>
            <person name="Jeffries C.D."/>
            <person name="Brambilla E.M."/>
            <person name="Rohde M."/>
            <person name="Sikorski J."/>
            <person name="Pukall R."/>
            <person name="Goker M."/>
            <person name="Detter J.C."/>
            <person name="Woyke T."/>
            <person name="Bristow J."/>
            <person name="Eisen J.A."/>
            <person name="Markowitz V."/>
            <person name="Hugenholtz P."/>
            <person name="Kyrpides N.C."/>
            <person name="Klenk H.P."/>
            <person name="Lapidus A."/>
        </authorList>
    </citation>
    <scope>NUCLEOTIDE SEQUENCE [LARGE SCALE GENOMIC DNA]</scope>
    <source>
        <strain evidence="13">ATCC 35074 / DSM 20540 / JCM 6276 / NBRC 101906 / NCIMB 13154 / VKM Ac-1939 / CCM 2703 / MRP</strain>
    </source>
</reference>
<dbReference type="eggNOG" id="COG0550">
    <property type="taxonomic scope" value="Bacteria"/>
</dbReference>
<dbReference type="GO" id="GO:0003917">
    <property type="term" value="F:DNA topoisomerase type I (single strand cut, ATP-independent) activity"/>
    <property type="evidence" value="ECO:0007669"/>
    <property type="project" value="UniProtKB-UniRule"/>
</dbReference>
<evidence type="ECO:0000256" key="9">
    <source>
        <dbReference type="SAM" id="MobiDB-lite"/>
    </source>
</evidence>
<dbReference type="InterPro" id="IPR003602">
    <property type="entry name" value="Topo_IA_DNA-bd_dom"/>
</dbReference>
<feature type="site" description="Interaction with DNA" evidence="8">
    <location>
        <position position="156"/>
    </location>
</feature>
<dbReference type="SMART" id="SM00436">
    <property type="entry name" value="TOP1Bc"/>
    <property type="match status" value="1"/>
</dbReference>
<dbReference type="Pfam" id="PF01131">
    <property type="entry name" value="Topoisom_bac"/>
    <property type="match status" value="1"/>
</dbReference>
<dbReference type="InterPro" id="IPR003601">
    <property type="entry name" value="Topo_IA_2"/>
</dbReference>
<feature type="site" description="Interaction with DNA" evidence="8">
    <location>
        <position position="153"/>
    </location>
</feature>
<dbReference type="InterPro" id="IPR013825">
    <property type="entry name" value="Topo_IA_cen_sub2"/>
</dbReference>
<name>F0RMD4_DEIPM</name>
<feature type="region of interest" description="Disordered" evidence="9">
    <location>
        <begin position="456"/>
        <end position="489"/>
    </location>
</feature>
<feature type="domain" description="Topo IA-type catalytic" evidence="11">
    <location>
        <begin position="142"/>
        <end position="590"/>
    </location>
</feature>
<dbReference type="SUPFAM" id="SSF56712">
    <property type="entry name" value="Prokaryotic type I DNA topoisomerase"/>
    <property type="match status" value="1"/>
</dbReference>
<organism evidence="12 13">
    <name type="scientific">Deinococcus proteolyticus (strain ATCC 35074 / DSM 20540 / JCM 6276 / NBRC 101906 / NCIMB 13154 / VKM Ac-1939 / CCM 2703 / MRP)</name>
    <dbReference type="NCBI Taxonomy" id="693977"/>
    <lineage>
        <taxon>Bacteria</taxon>
        <taxon>Thermotogati</taxon>
        <taxon>Deinococcota</taxon>
        <taxon>Deinococci</taxon>
        <taxon>Deinococcales</taxon>
        <taxon>Deinococcaceae</taxon>
        <taxon>Deinococcus</taxon>
    </lineage>
</organism>
<evidence type="ECO:0000313" key="12">
    <source>
        <dbReference type="EMBL" id="ADY27071.1"/>
    </source>
</evidence>
<dbReference type="InterPro" id="IPR013824">
    <property type="entry name" value="Topo_IA_cen_sub1"/>
</dbReference>
<evidence type="ECO:0000256" key="5">
    <source>
        <dbReference type="ARBA" id="ARBA00023029"/>
    </source>
</evidence>
<dbReference type="SUPFAM" id="SSF88659">
    <property type="entry name" value="Sigma3 and sigma4 domains of RNA polymerase sigma factors"/>
    <property type="match status" value="1"/>
</dbReference>
<comment type="similarity">
    <text evidence="2 8">Belongs to the type IA topoisomerase family.</text>
</comment>
<evidence type="ECO:0000256" key="3">
    <source>
        <dbReference type="ARBA" id="ARBA00022723"/>
    </source>
</evidence>
<dbReference type="PROSITE" id="PS50880">
    <property type="entry name" value="TOPRIM"/>
    <property type="match status" value="1"/>
</dbReference>
<feature type="compositionally biased region" description="Basic and acidic residues" evidence="9">
    <location>
        <begin position="456"/>
        <end position="475"/>
    </location>
</feature>
<evidence type="ECO:0000256" key="7">
    <source>
        <dbReference type="ARBA" id="ARBA00023235"/>
    </source>
</evidence>
<dbReference type="eggNOG" id="COG1754">
    <property type="taxonomic scope" value="Bacteria"/>
</dbReference>
<dbReference type="InterPro" id="IPR013324">
    <property type="entry name" value="RNA_pol_sigma_r3/r4-like"/>
</dbReference>
<dbReference type="PANTHER" id="PTHR42785">
    <property type="entry name" value="DNA TOPOISOMERASE, TYPE IA, CORE"/>
    <property type="match status" value="1"/>
</dbReference>
<feature type="region of interest" description="Disordered" evidence="9">
    <location>
        <begin position="850"/>
        <end position="892"/>
    </location>
</feature>
<keyword evidence="6 8" id="KW-0238">DNA-binding</keyword>
<feature type="active site" description="O-(5'-phospho-DNA)-tyrosine intermediate" evidence="8">
    <location>
        <position position="321"/>
    </location>
</feature>
<dbReference type="InterPro" id="IPR005733">
    <property type="entry name" value="TopoI_bac-type"/>
</dbReference>
<feature type="compositionally biased region" description="Polar residues" evidence="9">
    <location>
        <begin position="477"/>
        <end position="488"/>
    </location>
</feature>
<dbReference type="PRINTS" id="PR00417">
    <property type="entry name" value="PRTPISMRASEI"/>
</dbReference>
<accession>F0RMD4</accession>
<dbReference type="HAMAP" id="MF_00952">
    <property type="entry name" value="Topoisom_1_prok"/>
    <property type="match status" value="1"/>
</dbReference>
<dbReference type="CDD" id="cd00186">
    <property type="entry name" value="TOP1Ac"/>
    <property type="match status" value="1"/>
</dbReference>
<evidence type="ECO:0000256" key="2">
    <source>
        <dbReference type="ARBA" id="ARBA00009446"/>
    </source>
</evidence>
<dbReference type="PROSITE" id="PS00396">
    <property type="entry name" value="TOPO_IA_1"/>
    <property type="match status" value="1"/>
</dbReference>
<keyword evidence="4" id="KW-0460">Magnesium</keyword>
<feature type="region of interest" description="Disordered" evidence="9">
    <location>
        <begin position="962"/>
        <end position="993"/>
    </location>
</feature>
<dbReference type="InterPro" id="IPR023406">
    <property type="entry name" value="Topo_IA_AS"/>
</dbReference>
<proteinExistence type="inferred from homology"/>
<feature type="region of interest" description="Interaction with DNA" evidence="8">
    <location>
        <begin position="176"/>
        <end position="181"/>
    </location>
</feature>
<feature type="site" description="Interaction with DNA" evidence="8">
    <location>
        <position position="33"/>
    </location>
</feature>
<keyword evidence="3" id="KW-0479">Metal-binding</keyword>
<dbReference type="Gene3D" id="3.40.50.140">
    <property type="match status" value="1"/>
</dbReference>
<reference evidence="13" key="1">
    <citation type="submission" date="2011-02" db="EMBL/GenBank/DDBJ databases">
        <title>The complete sequence of chromosome of Deinococcus proteolyticus DSM 20540.</title>
        <authorList>
            <consortium name="US DOE Joint Genome Institute (JGI-PGF)"/>
            <person name="Lucas S."/>
            <person name="Copeland A."/>
            <person name="Lapidus A."/>
            <person name="Bruce D."/>
            <person name="Goodwin L."/>
            <person name="Pitluck S."/>
            <person name="Kyrpides N."/>
            <person name="Mavromatis K."/>
            <person name="Pagani I."/>
            <person name="Ivanova N."/>
            <person name="Ovchinnikova G."/>
            <person name="Zeytun A."/>
            <person name="Detter J.C."/>
            <person name="Han C."/>
            <person name="Land M."/>
            <person name="Hauser L."/>
            <person name="Markowitz V."/>
            <person name="Cheng J.-F."/>
            <person name="Hugenholtz P."/>
            <person name="Woyke T."/>
            <person name="Wu D."/>
            <person name="Pukall R."/>
            <person name="Steenblock K."/>
            <person name="Brambilla E."/>
            <person name="Klenk H.-P."/>
            <person name="Eisen J.A."/>
        </authorList>
    </citation>
    <scope>NUCLEOTIDE SEQUENCE [LARGE SCALE GENOMIC DNA]</scope>
    <source>
        <strain evidence="13">ATCC 35074 / DSM 20540 / JCM 6276 / NBRC 101906 / NCIMB 13154 / VKM Ac-1939 / CCM 2703 / MRP</strain>
    </source>
</reference>
<dbReference type="Proteomes" id="UP000007718">
    <property type="component" value="Chromosome"/>
</dbReference>
<dbReference type="InterPro" id="IPR013826">
    <property type="entry name" value="Topo_IA_cen_sub3"/>
</dbReference>
<dbReference type="Gene3D" id="1.10.460.10">
    <property type="entry name" value="Topoisomerase I, domain 2"/>
    <property type="match status" value="1"/>
</dbReference>
<feature type="site" description="Interaction with DNA" evidence="8">
    <location>
        <position position="323"/>
    </location>
</feature>
<feature type="region of interest" description="Disordered" evidence="9">
    <location>
        <begin position="362"/>
        <end position="382"/>
    </location>
</feature>
<evidence type="ECO:0000256" key="8">
    <source>
        <dbReference type="HAMAP-Rule" id="MF_00952"/>
    </source>
</evidence>
<dbReference type="PANTHER" id="PTHR42785:SF1">
    <property type="entry name" value="DNA TOPOISOMERASE"/>
    <property type="match status" value="1"/>
</dbReference>
<dbReference type="EC" id="5.6.2.1" evidence="8"/>
<dbReference type="InterPro" id="IPR028612">
    <property type="entry name" value="Topoisom_1_IA"/>
</dbReference>
<evidence type="ECO:0000313" key="13">
    <source>
        <dbReference type="Proteomes" id="UP000007718"/>
    </source>
</evidence>
<dbReference type="InterPro" id="IPR013497">
    <property type="entry name" value="Topo_IA_cen"/>
</dbReference>
<evidence type="ECO:0000259" key="10">
    <source>
        <dbReference type="PROSITE" id="PS50880"/>
    </source>
</evidence>
<dbReference type="KEGG" id="dpt:Deipr_1939"/>
<evidence type="ECO:0000259" key="11">
    <source>
        <dbReference type="PROSITE" id="PS52039"/>
    </source>
</evidence>
<dbReference type="HOGENOM" id="CLU_002929_2_0_0"/>
<dbReference type="OrthoDB" id="9804262at2"/>
<comment type="subunit">
    <text evidence="8">Monomer.</text>
</comment>
<dbReference type="InterPro" id="IPR025589">
    <property type="entry name" value="Toprim_C_rpt"/>
</dbReference>
<feature type="site" description="Interaction with DNA" evidence="8">
    <location>
        <position position="152"/>
    </location>
</feature>
<protein>
    <recommendedName>
        <fullName evidence="8">DNA topoisomerase 1</fullName>
        <ecNumber evidence="8">5.6.2.1</ecNumber>
    </recommendedName>
    <alternativeName>
        <fullName evidence="8">DNA topoisomerase I</fullName>
    </alternativeName>
</protein>
<evidence type="ECO:0000256" key="6">
    <source>
        <dbReference type="ARBA" id="ARBA00023125"/>
    </source>
</evidence>
<dbReference type="PROSITE" id="PS52039">
    <property type="entry name" value="TOPO_IA_2"/>
    <property type="match status" value="1"/>
</dbReference>
<dbReference type="GO" id="GO:0006265">
    <property type="term" value="P:DNA topological change"/>
    <property type="evidence" value="ECO:0007669"/>
    <property type="project" value="UniProtKB-UniRule"/>
</dbReference>
<sequence>MSNTLVIVESPAKAKTIAKYLGKGYAVESSIGHIRDLPRSAADIPEKYKKESWARLGLNVEDDFRPLYVVSPEKRTHVAHLRRLAAQADEIILATDDDREGESIAWHLFEELKPKVPVRRMVFHEITKEAIQKAIQQPREIDTNLVEAQETRRALDRLYGYEVSPVLWKKVAPKLSAGRVQSVATRMLVERERERMLFVSGTWWDLLVTAEKGGQTFPARLVEVAGERLAVGKDFDPATGALKKGADARLLSEAEAQALAAALRGTALTVVSAEEKPFTQRPPAPFITSTLQQEGGRKLGMSATRTMRAAQRLYEGGYITYMRTDSTNLSSEAVGAARKQAAQMYGADYVSPQPRVYAKKSKNAQEAHEAIRPAGSSFRTPEQLRGELGSDEWRLYDLVWKRTVASQMADARGLSLRVRLRGEAGGQSVLLAASGRTISFPGFLRAYVEGHDDPAAALGDRETHLPPLGEGDRAQAQDVQPEQHQTQPPARFTEASLVQALEAAGIGRPSTYASIIGTIQDRGYAQKRGSALIPSWTAFATSALLEHHFGQLVDYDFTARMEEDLDEIAGGREHRIPYLQRFYLGQGRQEAADGAPAFGLRPLIETKMGEIDARGIATIDVPRLRGSGIELRVGRYGPYMQRGEAKANLPEDLIPDELTLKKAEELLAQPSGDNELGTDPETGQLVFARAGRYGPYVTLGGEEGGKPLKTASLFPSDSLGSMTLERALELLSLPRLVGISEGQEVWAMNGRYGPYLKRGGDSRSLTSHDQLFDVTLAQAEEIFKQPKYGGRGQAAAPLAVFQNEGQPDILLKKGRFGPYLTDGTRNATLRQGESAETLSAEQALAIMEERGKEPKGKAGKGKKAGSAAPKANTKKVSTKKASTNRAKTGKAQAPAKAALAWADLKPHLSVLDDTERRLVTATREGGRKVEDMAPELGLDVKQAKGMNLQASRKLNQAARAAGVGGEAAARPAPASRGSSSGAKKSAQSAAKAPPITWERLRPYLSVLSPEERALVTATREGGRKVEDVAPELGLDVKQAKGMNLQASRKLNQAARADGIV</sequence>
<feature type="site" description="Interaction with DNA" evidence="8">
    <location>
        <position position="168"/>
    </location>
</feature>
<comment type="catalytic activity">
    <reaction evidence="1 8">
        <text>ATP-independent breakage of single-stranded DNA, followed by passage and rejoining.</text>
        <dbReference type="EC" id="5.6.2.1"/>
    </reaction>
</comment>
<feature type="site" description="Interaction with DNA" evidence="8">
    <location>
        <position position="522"/>
    </location>
</feature>
<dbReference type="STRING" id="693977.Deipr_1939"/>
<dbReference type="Gene3D" id="2.70.20.10">
    <property type="entry name" value="Topoisomerase I, domain 3"/>
    <property type="match status" value="1"/>
</dbReference>
<dbReference type="SMART" id="SM00437">
    <property type="entry name" value="TOP1Ac"/>
    <property type="match status" value="1"/>
</dbReference>
<dbReference type="InterPro" id="IPR006171">
    <property type="entry name" value="TOPRIM_dom"/>
</dbReference>
<dbReference type="NCBIfam" id="TIGR01051">
    <property type="entry name" value="topA_bact"/>
    <property type="match status" value="1"/>
</dbReference>
<dbReference type="Pfam" id="PF01751">
    <property type="entry name" value="Toprim"/>
    <property type="match status" value="1"/>
</dbReference>
<dbReference type="GO" id="GO:0046872">
    <property type="term" value="F:metal ion binding"/>
    <property type="evidence" value="ECO:0007669"/>
    <property type="project" value="UniProtKB-KW"/>
</dbReference>